<accession>A0A0A1U013</accession>
<proteinExistence type="predicted"/>
<evidence type="ECO:0000256" key="1">
    <source>
        <dbReference type="SAM" id="Phobius"/>
    </source>
</evidence>
<protein>
    <submittedName>
        <fullName evidence="2">Uncharacterized protein</fullName>
    </submittedName>
</protein>
<organism evidence="2 3">
    <name type="scientific">Entamoeba invadens IP1</name>
    <dbReference type="NCBI Taxonomy" id="370355"/>
    <lineage>
        <taxon>Eukaryota</taxon>
        <taxon>Amoebozoa</taxon>
        <taxon>Evosea</taxon>
        <taxon>Archamoebae</taxon>
        <taxon>Mastigamoebida</taxon>
        <taxon>Entamoebidae</taxon>
        <taxon>Entamoeba</taxon>
    </lineage>
</organism>
<dbReference type="GO" id="GO:0000139">
    <property type="term" value="C:Golgi membrane"/>
    <property type="evidence" value="ECO:0007669"/>
    <property type="project" value="TreeGrafter"/>
</dbReference>
<keyword evidence="1" id="KW-0812">Transmembrane</keyword>
<dbReference type="EMBL" id="KB206860">
    <property type="protein sequence ID" value="ELP87235.1"/>
    <property type="molecule type" value="Genomic_DNA"/>
</dbReference>
<dbReference type="Proteomes" id="UP000014680">
    <property type="component" value="Unassembled WGS sequence"/>
</dbReference>
<dbReference type="OMA" id="TIHFFRE"/>
<dbReference type="GO" id="GO:0046513">
    <property type="term" value="P:ceramide biosynthetic process"/>
    <property type="evidence" value="ECO:0007669"/>
    <property type="project" value="TreeGrafter"/>
</dbReference>
<keyword evidence="1" id="KW-1133">Transmembrane helix</keyword>
<evidence type="ECO:0000313" key="3">
    <source>
        <dbReference type="Proteomes" id="UP000014680"/>
    </source>
</evidence>
<evidence type="ECO:0000313" key="2">
    <source>
        <dbReference type="EMBL" id="ELP87235.1"/>
    </source>
</evidence>
<dbReference type="PANTHER" id="PTHR21290:SF25">
    <property type="entry name" value="SPHINGOMYELIN SYNTHASE-RELATED PROTEIN 1"/>
    <property type="match status" value="1"/>
</dbReference>
<feature type="transmembrane region" description="Helical" evidence="1">
    <location>
        <begin position="149"/>
        <end position="165"/>
    </location>
</feature>
<dbReference type="GO" id="GO:0005886">
    <property type="term" value="C:plasma membrane"/>
    <property type="evidence" value="ECO:0007669"/>
    <property type="project" value="TreeGrafter"/>
</dbReference>
<keyword evidence="3" id="KW-1185">Reference proteome</keyword>
<dbReference type="GO" id="GO:0033188">
    <property type="term" value="F:sphingomyelin synthase activity"/>
    <property type="evidence" value="ECO:0007669"/>
    <property type="project" value="TreeGrafter"/>
</dbReference>
<dbReference type="GO" id="GO:0047493">
    <property type="term" value="F:ceramide cholinephosphotransferase activity"/>
    <property type="evidence" value="ECO:0007669"/>
    <property type="project" value="TreeGrafter"/>
</dbReference>
<dbReference type="KEGG" id="eiv:EIN_094420"/>
<keyword evidence="1" id="KW-0472">Membrane</keyword>
<dbReference type="OrthoDB" id="422827at2759"/>
<feature type="transmembrane region" description="Helical" evidence="1">
    <location>
        <begin position="123"/>
        <end position="143"/>
    </location>
</feature>
<gene>
    <name evidence="2" type="ORF">EIN_094420</name>
</gene>
<dbReference type="GO" id="GO:0005789">
    <property type="term" value="C:endoplasmic reticulum membrane"/>
    <property type="evidence" value="ECO:0007669"/>
    <property type="project" value="TreeGrafter"/>
</dbReference>
<sequence>MPPSSIELLTYPVTTEKSSIEFGDTENIEVIKADIKPTFTVKVKHMVESSKRFSNFLPAVVDTIHFFRECFLTMYKKPSNGFKAIFTHPLLFSIVFMVSGGLLNGLMIPLAQEFQRQWQRQHANIVLHQFVLDDVLFGIFPFVDLVAFADKYLGFFVVMSAVRFFMTPGRLVVLRRFTFLMGVNFFLRSVCLYFTLLSDPSQNISDVDGNPLLETF</sequence>
<dbReference type="VEuPathDB" id="AmoebaDB:EIN_094420"/>
<dbReference type="AlphaFoldDB" id="A0A0A1U013"/>
<dbReference type="GeneID" id="14886384"/>
<dbReference type="RefSeq" id="XP_004254006.1">
    <property type="nucleotide sequence ID" value="XM_004253958.1"/>
</dbReference>
<name>A0A0A1U013_ENTIV</name>
<feature type="non-terminal residue" evidence="2">
    <location>
        <position position="216"/>
    </location>
</feature>
<dbReference type="PANTHER" id="PTHR21290">
    <property type="entry name" value="SPHINGOMYELIN SYNTHETASE"/>
    <property type="match status" value="1"/>
</dbReference>
<dbReference type="InterPro" id="IPR045221">
    <property type="entry name" value="Sphingomyelin_synth-like"/>
</dbReference>
<feature type="transmembrane region" description="Helical" evidence="1">
    <location>
        <begin position="90"/>
        <end position="111"/>
    </location>
</feature>
<reference evidence="2 3" key="1">
    <citation type="submission" date="2012-10" db="EMBL/GenBank/DDBJ databases">
        <authorList>
            <person name="Zafar N."/>
            <person name="Inman J."/>
            <person name="Hall N."/>
            <person name="Lorenzi H."/>
            <person name="Caler E."/>
        </authorList>
    </citation>
    <scope>NUCLEOTIDE SEQUENCE [LARGE SCALE GENOMIC DNA]</scope>
    <source>
        <strain evidence="2 3">IP1</strain>
    </source>
</reference>